<feature type="non-terminal residue" evidence="2">
    <location>
        <position position="1"/>
    </location>
</feature>
<protein>
    <recommendedName>
        <fullName evidence="4">G protein-coupled receptor</fullName>
    </recommendedName>
</protein>
<keyword evidence="1" id="KW-0472">Membrane</keyword>
<feature type="transmembrane region" description="Helical" evidence="1">
    <location>
        <begin position="86"/>
        <end position="110"/>
    </location>
</feature>
<feature type="transmembrane region" description="Helical" evidence="1">
    <location>
        <begin position="12"/>
        <end position="33"/>
    </location>
</feature>
<evidence type="ECO:0000313" key="2">
    <source>
        <dbReference type="EMBL" id="GMR38803.1"/>
    </source>
</evidence>
<accession>A0AAN4ZI35</accession>
<feature type="transmembrane region" description="Helical" evidence="1">
    <location>
        <begin position="126"/>
        <end position="145"/>
    </location>
</feature>
<organism evidence="2 3">
    <name type="scientific">Pristionchus mayeri</name>
    <dbReference type="NCBI Taxonomy" id="1317129"/>
    <lineage>
        <taxon>Eukaryota</taxon>
        <taxon>Metazoa</taxon>
        <taxon>Ecdysozoa</taxon>
        <taxon>Nematoda</taxon>
        <taxon>Chromadorea</taxon>
        <taxon>Rhabditida</taxon>
        <taxon>Rhabditina</taxon>
        <taxon>Diplogasteromorpha</taxon>
        <taxon>Diplogasteroidea</taxon>
        <taxon>Neodiplogasteridae</taxon>
        <taxon>Pristionchus</taxon>
    </lineage>
</organism>
<sequence length="301" mass="34472">ALGIFDACQTLFITIALFITIPAAIIIYFKLLFVPPFAENYTFKLITLNGITVSFRFFSEFEFLYFDDYRLHDQKYVFLQLNKAVTLPVSALINVLFGYVSLNSSMFVALNRLKAMTHLRLKGNDATFFFISISTSCILSIPALIDASFFSTLTYQDFHIYNVSLVYPISTPSDKTFEIISTVIAIAISLATLVVNLVLVAFLSNERQIFESLENRKFTAERGLAVYSIVSYIFYRLYFINNALTRYWNNWFTASAQFLFLGLNHSVLVWCLLLFTPSVRRLVFKKKEEISVSLIRVTSIA</sequence>
<dbReference type="AlphaFoldDB" id="A0AAN4ZI35"/>
<comment type="caution">
    <text evidence="2">The sequence shown here is derived from an EMBL/GenBank/DDBJ whole genome shotgun (WGS) entry which is preliminary data.</text>
</comment>
<proteinExistence type="predicted"/>
<reference evidence="3" key="1">
    <citation type="submission" date="2022-10" db="EMBL/GenBank/DDBJ databases">
        <title>Genome assembly of Pristionchus species.</title>
        <authorList>
            <person name="Yoshida K."/>
            <person name="Sommer R.J."/>
        </authorList>
    </citation>
    <scope>NUCLEOTIDE SEQUENCE [LARGE SCALE GENOMIC DNA]</scope>
    <source>
        <strain evidence="3">RS5460</strain>
    </source>
</reference>
<feature type="transmembrane region" description="Helical" evidence="1">
    <location>
        <begin position="256"/>
        <end position="276"/>
    </location>
</feature>
<feature type="transmembrane region" description="Helical" evidence="1">
    <location>
        <begin position="179"/>
        <end position="203"/>
    </location>
</feature>
<evidence type="ECO:0008006" key="4">
    <source>
        <dbReference type="Google" id="ProtNLM"/>
    </source>
</evidence>
<keyword evidence="3" id="KW-1185">Reference proteome</keyword>
<dbReference type="EMBL" id="BTRK01000002">
    <property type="protein sequence ID" value="GMR38803.1"/>
    <property type="molecule type" value="Genomic_DNA"/>
</dbReference>
<feature type="transmembrane region" description="Helical" evidence="1">
    <location>
        <begin position="224"/>
        <end position="244"/>
    </location>
</feature>
<keyword evidence="1" id="KW-1133">Transmembrane helix</keyword>
<dbReference type="Proteomes" id="UP001328107">
    <property type="component" value="Unassembled WGS sequence"/>
</dbReference>
<evidence type="ECO:0000256" key="1">
    <source>
        <dbReference type="SAM" id="Phobius"/>
    </source>
</evidence>
<keyword evidence="1" id="KW-0812">Transmembrane</keyword>
<name>A0AAN4ZI35_9BILA</name>
<evidence type="ECO:0000313" key="3">
    <source>
        <dbReference type="Proteomes" id="UP001328107"/>
    </source>
</evidence>
<gene>
    <name evidence="2" type="ORF">PMAYCL1PPCAC_08998</name>
</gene>